<dbReference type="EMBL" id="JBHMEC010000008">
    <property type="protein sequence ID" value="MFB9148936.1"/>
    <property type="molecule type" value="Genomic_DNA"/>
</dbReference>
<keyword evidence="2" id="KW-1185">Reference proteome</keyword>
<name>A0ABV5HY39_9RHOB</name>
<comment type="caution">
    <text evidence="1">The sequence shown here is derived from an EMBL/GenBank/DDBJ whole genome shotgun (WGS) entry which is preliminary data.</text>
</comment>
<dbReference type="RefSeq" id="WP_377067339.1">
    <property type="nucleotide sequence ID" value="NZ_JBHMEC010000008.1"/>
</dbReference>
<dbReference type="Proteomes" id="UP001589670">
    <property type="component" value="Unassembled WGS sequence"/>
</dbReference>
<proteinExistence type="predicted"/>
<reference evidence="1 2" key="1">
    <citation type="submission" date="2024-09" db="EMBL/GenBank/DDBJ databases">
        <authorList>
            <person name="Sun Q."/>
            <person name="Mori K."/>
        </authorList>
    </citation>
    <scope>NUCLEOTIDE SEQUENCE [LARGE SCALE GENOMIC DNA]</scope>
    <source>
        <strain evidence="1 2">CECT 9424</strain>
    </source>
</reference>
<evidence type="ECO:0000313" key="1">
    <source>
        <dbReference type="EMBL" id="MFB9148936.1"/>
    </source>
</evidence>
<organism evidence="1 2">
    <name type="scientific">Roseovarius ramblicola</name>
    <dbReference type="NCBI Taxonomy" id="2022336"/>
    <lineage>
        <taxon>Bacteria</taxon>
        <taxon>Pseudomonadati</taxon>
        <taxon>Pseudomonadota</taxon>
        <taxon>Alphaproteobacteria</taxon>
        <taxon>Rhodobacterales</taxon>
        <taxon>Roseobacteraceae</taxon>
        <taxon>Roseovarius</taxon>
    </lineage>
</organism>
<sequence>MKPLILLGLILGLSACGGPDRFGGGGGRPVASGPISDACLASGRKARSPALCGCIQAVANDTLNGADQRRAVGFYRDLQSAQDMRQSDRRRDQRFWEVYTAYAERAERVCR</sequence>
<evidence type="ECO:0000313" key="2">
    <source>
        <dbReference type="Proteomes" id="UP001589670"/>
    </source>
</evidence>
<accession>A0ABV5HY39</accession>
<gene>
    <name evidence="1" type="ORF">ACFFU4_04130</name>
</gene>
<protein>
    <recommendedName>
        <fullName evidence="3">Arginine transporter</fullName>
    </recommendedName>
</protein>
<dbReference type="PROSITE" id="PS51257">
    <property type="entry name" value="PROKAR_LIPOPROTEIN"/>
    <property type="match status" value="1"/>
</dbReference>
<evidence type="ECO:0008006" key="3">
    <source>
        <dbReference type="Google" id="ProtNLM"/>
    </source>
</evidence>